<dbReference type="Pfam" id="PF00289">
    <property type="entry name" value="Biotin_carb_N"/>
    <property type="match status" value="1"/>
</dbReference>
<dbReference type="OrthoDB" id="9760256at2"/>
<dbReference type="InterPro" id="IPR016185">
    <property type="entry name" value="PreATP-grasp_dom_sf"/>
</dbReference>
<gene>
    <name evidence="10" type="ORF">SAMN05192534_11342</name>
</gene>
<proteinExistence type="predicted"/>
<dbReference type="GO" id="GO:0005524">
    <property type="term" value="F:ATP binding"/>
    <property type="evidence" value="ECO:0007669"/>
    <property type="project" value="UniProtKB-UniRule"/>
</dbReference>
<accession>A0A1G8FVR5</accession>
<evidence type="ECO:0000313" key="11">
    <source>
        <dbReference type="Proteomes" id="UP000199163"/>
    </source>
</evidence>
<evidence type="ECO:0000259" key="8">
    <source>
        <dbReference type="PROSITE" id="PS50975"/>
    </source>
</evidence>
<dbReference type="InterPro" id="IPR011761">
    <property type="entry name" value="ATP-grasp"/>
</dbReference>
<dbReference type="SUPFAM" id="SSF52440">
    <property type="entry name" value="PreATP-grasp domain"/>
    <property type="match status" value="1"/>
</dbReference>
<evidence type="ECO:0000256" key="2">
    <source>
        <dbReference type="ARBA" id="ARBA00013263"/>
    </source>
</evidence>
<dbReference type="EC" id="6.3.4.14" evidence="2"/>
<name>A0A1G8FVR5_9BACI</name>
<comment type="function">
    <text evidence="1">This protein is a component of the acetyl coenzyme A carboxylase complex; first, biotin carboxylase catalyzes the carboxylation of the carrier protein and then the transcarboxylase transfers the carboxyl group to form malonyl-CoA.</text>
</comment>
<dbReference type="Proteomes" id="UP000199163">
    <property type="component" value="Unassembled WGS sequence"/>
</dbReference>
<keyword evidence="3" id="KW-0436">Ligase</keyword>
<evidence type="ECO:0000256" key="1">
    <source>
        <dbReference type="ARBA" id="ARBA00003761"/>
    </source>
</evidence>
<dbReference type="InterPro" id="IPR005481">
    <property type="entry name" value="BC-like_N"/>
</dbReference>
<dbReference type="InterPro" id="IPR005482">
    <property type="entry name" value="Biotin_COase_C"/>
</dbReference>
<dbReference type="PROSITE" id="PS50975">
    <property type="entry name" value="ATP_GRASP"/>
    <property type="match status" value="1"/>
</dbReference>
<dbReference type="EMBL" id="FNDK01000013">
    <property type="protein sequence ID" value="SDH86212.1"/>
    <property type="molecule type" value="Genomic_DNA"/>
</dbReference>
<evidence type="ECO:0000313" key="10">
    <source>
        <dbReference type="EMBL" id="SDH86212.1"/>
    </source>
</evidence>
<evidence type="ECO:0000256" key="6">
    <source>
        <dbReference type="ARBA" id="ARBA00048600"/>
    </source>
</evidence>
<evidence type="ECO:0000256" key="7">
    <source>
        <dbReference type="PROSITE-ProRule" id="PRU00409"/>
    </source>
</evidence>
<dbReference type="GO" id="GO:0046872">
    <property type="term" value="F:metal ion binding"/>
    <property type="evidence" value="ECO:0007669"/>
    <property type="project" value="InterPro"/>
</dbReference>
<keyword evidence="4 7" id="KW-0547">Nucleotide-binding</keyword>
<evidence type="ECO:0000256" key="3">
    <source>
        <dbReference type="ARBA" id="ARBA00022598"/>
    </source>
</evidence>
<feature type="domain" description="ATP-grasp" evidence="8">
    <location>
        <begin position="121"/>
        <end position="318"/>
    </location>
</feature>
<sequence>MGISRLFIVNRGEIALRIIRTCRVMGIEAVLAVSEADKDSLPARLADRTVRVGPASASESYLNIPVIVTTAKAVGADAVHPGYGFLSEVPELAEKCEENGLIYVGPHHDHIRKMGNKLVARSLAIECGVPVLPGSEKVSSFEEAETVVDDIGLPVMLKAASGGGGRGMKIVTKKEEVKSLFDSAAAEAQAAFGDGTLYVEKYIANARHIEVQVLGDKYGNAIHLGERDCSTQRRHQKLVEEAMAPNISEDLRQDIRNSAVALTENISYESVGTVEFIVDQDEGTFYFLEMNTRIQVEHPVTEMVTGIDLIQEQIKVANGEKLSFLQEDIAFLGHAIECRVNAESPEEGFRPTPGLISEWNIPQGPGIRVDSHCYQGYMVPVFYDSLIAKVIVCGKDRQDAIYRMLAALEEFTVEGVQTTIPFIKQILQSKDFLSGHVHTRILETLALVK</sequence>
<dbReference type="GO" id="GO:0004075">
    <property type="term" value="F:biotin carboxylase activity"/>
    <property type="evidence" value="ECO:0007669"/>
    <property type="project" value="UniProtKB-EC"/>
</dbReference>
<dbReference type="STRING" id="568899.SAMN05192534_11342"/>
<dbReference type="InterPro" id="IPR011764">
    <property type="entry name" value="Biotin_carboxylation_dom"/>
</dbReference>
<dbReference type="PROSITE" id="PS50979">
    <property type="entry name" value="BC"/>
    <property type="match status" value="1"/>
</dbReference>
<keyword evidence="11" id="KW-1185">Reference proteome</keyword>
<dbReference type="Pfam" id="PF02785">
    <property type="entry name" value="Biotin_carb_C"/>
    <property type="match status" value="1"/>
</dbReference>
<dbReference type="NCBIfam" id="NF006367">
    <property type="entry name" value="PRK08591.1"/>
    <property type="match status" value="1"/>
</dbReference>
<dbReference type="InterPro" id="IPR011054">
    <property type="entry name" value="Rudment_hybrid_motif"/>
</dbReference>
<reference evidence="11" key="1">
    <citation type="submission" date="2016-10" db="EMBL/GenBank/DDBJ databases">
        <authorList>
            <person name="Varghese N."/>
            <person name="Submissions S."/>
        </authorList>
    </citation>
    <scope>NUCLEOTIDE SEQUENCE [LARGE SCALE GENOMIC DNA]</scope>
    <source>
        <strain evidence="11">DSM 21632</strain>
    </source>
</reference>
<dbReference type="FunFam" id="3.30.1490.20:FF:000003">
    <property type="entry name" value="acetyl-CoA carboxylase isoform X1"/>
    <property type="match status" value="1"/>
</dbReference>
<dbReference type="SMART" id="SM00878">
    <property type="entry name" value="Biotin_carb_C"/>
    <property type="match status" value="1"/>
</dbReference>
<dbReference type="SUPFAM" id="SSF51246">
    <property type="entry name" value="Rudiment single hybrid motif"/>
    <property type="match status" value="1"/>
</dbReference>
<dbReference type="InterPro" id="IPR005479">
    <property type="entry name" value="CPAse_ATP-bd"/>
</dbReference>
<dbReference type="PROSITE" id="PS00867">
    <property type="entry name" value="CPSASE_2"/>
    <property type="match status" value="1"/>
</dbReference>
<keyword evidence="5 7" id="KW-0067">ATP-binding</keyword>
<evidence type="ECO:0000259" key="9">
    <source>
        <dbReference type="PROSITE" id="PS50979"/>
    </source>
</evidence>
<dbReference type="Pfam" id="PF02786">
    <property type="entry name" value="CPSase_L_D2"/>
    <property type="match status" value="1"/>
</dbReference>
<dbReference type="RefSeq" id="WP_091273940.1">
    <property type="nucleotide sequence ID" value="NZ_FNDK01000013.1"/>
</dbReference>
<organism evidence="10 11">
    <name type="scientific">Alteribacillus persepolensis</name>
    <dbReference type="NCBI Taxonomy" id="568899"/>
    <lineage>
        <taxon>Bacteria</taxon>
        <taxon>Bacillati</taxon>
        <taxon>Bacillota</taxon>
        <taxon>Bacilli</taxon>
        <taxon>Bacillales</taxon>
        <taxon>Bacillaceae</taxon>
        <taxon>Alteribacillus</taxon>
    </lineage>
</organism>
<dbReference type="Gene3D" id="3.30.470.20">
    <property type="entry name" value="ATP-grasp fold, B domain"/>
    <property type="match status" value="1"/>
</dbReference>
<dbReference type="PANTHER" id="PTHR48095:SF2">
    <property type="entry name" value="BIOTIN CARBOXYLASE, CHLOROPLASTIC"/>
    <property type="match status" value="1"/>
</dbReference>
<dbReference type="AlphaFoldDB" id="A0A1G8FVR5"/>
<evidence type="ECO:0000256" key="5">
    <source>
        <dbReference type="ARBA" id="ARBA00022840"/>
    </source>
</evidence>
<dbReference type="PANTHER" id="PTHR48095">
    <property type="entry name" value="PYRUVATE CARBOXYLASE SUBUNIT A"/>
    <property type="match status" value="1"/>
</dbReference>
<comment type="catalytic activity">
    <reaction evidence="6">
        <text>N(6)-biotinyl-L-lysyl-[protein] + hydrogencarbonate + ATP = N(6)-carboxybiotinyl-L-lysyl-[protein] + ADP + phosphate + H(+)</text>
        <dbReference type="Rhea" id="RHEA:13501"/>
        <dbReference type="Rhea" id="RHEA-COMP:10505"/>
        <dbReference type="Rhea" id="RHEA-COMP:10506"/>
        <dbReference type="ChEBI" id="CHEBI:15378"/>
        <dbReference type="ChEBI" id="CHEBI:17544"/>
        <dbReference type="ChEBI" id="CHEBI:30616"/>
        <dbReference type="ChEBI" id="CHEBI:43474"/>
        <dbReference type="ChEBI" id="CHEBI:83144"/>
        <dbReference type="ChEBI" id="CHEBI:83145"/>
        <dbReference type="ChEBI" id="CHEBI:456216"/>
        <dbReference type="EC" id="6.3.4.14"/>
    </reaction>
</comment>
<dbReference type="SUPFAM" id="SSF56059">
    <property type="entry name" value="Glutathione synthetase ATP-binding domain-like"/>
    <property type="match status" value="1"/>
</dbReference>
<feature type="domain" description="Biotin carboxylation" evidence="9">
    <location>
        <begin position="2"/>
        <end position="447"/>
    </location>
</feature>
<dbReference type="InterPro" id="IPR051602">
    <property type="entry name" value="ACC_Biotin_Carboxylase"/>
</dbReference>
<evidence type="ECO:0000256" key="4">
    <source>
        <dbReference type="ARBA" id="ARBA00022741"/>
    </source>
</evidence>
<protein>
    <recommendedName>
        <fullName evidence="2">biotin carboxylase</fullName>
        <ecNumber evidence="2">6.3.4.14</ecNumber>
    </recommendedName>
</protein>